<proteinExistence type="predicted"/>
<reference evidence="1 2" key="1">
    <citation type="journal article" date="2014" name="Antonie Van Leeuwenhoek">
        <title>Hyphomonas beringensis sp. nov. and Hyphomonas chukchiensis sp. nov., isolated from surface seawater of the Bering Sea and Chukchi Sea.</title>
        <authorList>
            <person name="Li C."/>
            <person name="Lai Q."/>
            <person name="Li G."/>
            <person name="Dong C."/>
            <person name="Wang J."/>
            <person name="Liao Y."/>
            <person name="Shao Z."/>
        </authorList>
    </citation>
    <scope>NUCLEOTIDE SEQUENCE [LARGE SCALE GENOMIC DNA]</scope>
    <source>
        <strain evidence="1 2">MHS-3</strain>
    </source>
</reference>
<dbReference type="STRING" id="1280949.HAD_16787"/>
<name>A0A069E5B3_9PROT</name>
<gene>
    <name evidence="1" type="ORF">HAD_16787</name>
</gene>
<dbReference type="Proteomes" id="UP000027446">
    <property type="component" value="Unassembled WGS sequence"/>
</dbReference>
<accession>A0A069E5B3</accession>
<evidence type="ECO:0000313" key="1">
    <source>
        <dbReference type="EMBL" id="KCZ82737.1"/>
    </source>
</evidence>
<keyword evidence="2" id="KW-1185">Reference proteome</keyword>
<dbReference type="PATRIC" id="fig|1280949.3.peg.3406"/>
<evidence type="ECO:0000313" key="2">
    <source>
        <dbReference type="Proteomes" id="UP000027446"/>
    </source>
</evidence>
<dbReference type="EMBL" id="ARYH01000004">
    <property type="protein sequence ID" value="KCZ82737.1"/>
    <property type="molecule type" value="Genomic_DNA"/>
</dbReference>
<protein>
    <submittedName>
        <fullName evidence="1">Uncharacterized protein</fullName>
    </submittedName>
</protein>
<comment type="caution">
    <text evidence="1">The sequence shown here is derived from an EMBL/GenBank/DDBJ whole genome shotgun (WGS) entry which is preliminary data.</text>
</comment>
<organism evidence="1 2">
    <name type="scientific">Hyphomonas adhaerens MHS-3</name>
    <dbReference type="NCBI Taxonomy" id="1280949"/>
    <lineage>
        <taxon>Bacteria</taxon>
        <taxon>Pseudomonadati</taxon>
        <taxon>Pseudomonadota</taxon>
        <taxon>Alphaproteobacteria</taxon>
        <taxon>Hyphomonadales</taxon>
        <taxon>Hyphomonadaceae</taxon>
        <taxon>Hyphomonas</taxon>
    </lineage>
</organism>
<dbReference type="AlphaFoldDB" id="A0A069E5B3"/>
<sequence length="267" mass="29841">MLAERRIVDRQRGVVDLPEPVPAIFHRIESIRHLRAVGGGLNLQCVIIADDLVLIAMQDQQGGIAPGDLPAMDKPAPIVDQHVRLRGIDGVRVEAVRQMQRDNGALGFAPDRKSRHVHAQFIMMVFSPAQRGDPILDSTGETVSLACCVRSCDPRLTGSEDRVPQRVKLRRRHGGVRSLPVVNRKHGIVMTGQVLRNVWPGRVGFCARVKPATMHQHHEGACLGTWIARLVYVERQGFRSGLQKTRTIDDVSLARRGRRWSGRGRRR</sequence>